<protein>
    <submittedName>
        <fullName evidence="1">Uncharacterized protein</fullName>
    </submittedName>
</protein>
<gene>
    <name evidence="1" type="ORF">PRVXH_001602</name>
</gene>
<reference evidence="1" key="1">
    <citation type="journal article" date="2018" name="Antonie Van Leeuwenhoek">
        <title>Proteinivorax hydrogeniformans sp. nov., an anaerobic, haloalkaliphilic bacterium fermenting proteinaceous compounds with high hydrogen production.</title>
        <authorList>
            <person name="Boltyanskaya Y."/>
            <person name="Detkova E."/>
            <person name="Pimenov N."/>
            <person name="Kevbrin V."/>
        </authorList>
    </citation>
    <scope>NUCLEOTIDE SEQUENCE</scope>
    <source>
        <strain evidence="1">Z-710</strain>
    </source>
</reference>
<dbReference type="AlphaFoldDB" id="A0AAU8HQ98"/>
<evidence type="ECO:0000313" key="1">
    <source>
        <dbReference type="EMBL" id="XCI27693.1"/>
    </source>
</evidence>
<name>A0AAU8HQ98_9FIRM</name>
<sequence length="274" mass="32392">MAKLVQILVSILVLIILSGGAFVYFTKDSHGELEYNNSLLHENLEFQRGYKYIEESQYEKALNFYQRSSFEDGYLNDKGRQLTLVLRRLINAEKDYTSQKQFLDEVQIVKNEVFEPTFKKLEDMFDLYKVSENIIKEDIYNIDTNEASELLNSWARNKDDYLLFIDELSQKTFPYMTDRQQESLYKVAVYSVTPVSISYRLTHTDDDIGEDEFKLVEKSWNNWEREYQVVNDFKTSFSNSYDLLKEEVEQLKQGYKGIESQLYSLLPNLSKTDL</sequence>
<dbReference type="RefSeq" id="WP_353892270.1">
    <property type="nucleotide sequence ID" value="NZ_CP159485.1"/>
</dbReference>
<dbReference type="EMBL" id="CP159485">
    <property type="protein sequence ID" value="XCI27693.1"/>
    <property type="molecule type" value="Genomic_DNA"/>
</dbReference>
<proteinExistence type="predicted"/>
<organism evidence="1">
    <name type="scientific">Proteinivorax hydrogeniformans</name>
    <dbReference type="NCBI Taxonomy" id="1826727"/>
    <lineage>
        <taxon>Bacteria</taxon>
        <taxon>Bacillati</taxon>
        <taxon>Bacillota</taxon>
        <taxon>Clostridia</taxon>
        <taxon>Eubacteriales</taxon>
        <taxon>Proteinivoracaceae</taxon>
        <taxon>Proteinivorax</taxon>
    </lineage>
</organism>
<reference evidence="1" key="2">
    <citation type="submission" date="2024-06" db="EMBL/GenBank/DDBJ databases">
        <authorList>
            <person name="Petrova K.O."/>
            <person name="Toshchakov S.V."/>
            <person name="Boltjanskaja Y.V."/>
            <person name="Kevbrin V.V."/>
        </authorList>
    </citation>
    <scope>NUCLEOTIDE SEQUENCE</scope>
    <source>
        <strain evidence="1">Z-710</strain>
    </source>
</reference>
<accession>A0AAU8HQ98</accession>